<evidence type="ECO:0000256" key="1">
    <source>
        <dbReference type="ARBA" id="ARBA00007358"/>
    </source>
</evidence>
<dbReference type="PANTHER" id="PTHR11496:SF104">
    <property type="entry name" value="3-DEOXY-ALPHA-D-MANNO-OCTULOSONATE 8-OXIDASE"/>
    <property type="match status" value="1"/>
</dbReference>
<keyword evidence="2" id="KW-0560">Oxidoreductase</keyword>
<accession>A0A6L5XC15</accession>
<dbReference type="InterPro" id="IPR056798">
    <property type="entry name" value="ADH_Fe_C"/>
</dbReference>
<dbReference type="CDD" id="cd08185">
    <property type="entry name" value="Fe-ADH-like"/>
    <property type="match status" value="1"/>
</dbReference>
<dbReference type="InterPro" id="IPR039697">
    <property type="entry name" value="Alcohol_dehydrogenase_Fe"/>
</dbReference>
<dbReference type="Pfam" id="PF00465">
    <property type="entry name" value="Fe-ADH"/>
    <property type="match status" value="1"/>
</dbReference>
<dbReference type="Proteomes" id="UP000483362">
    <property type="component" value="Unassembled WGS sequence"/>
</dbReference>
<name>A0A6L5XC15_9BACT</name>
<comment type="similarity">
    <text evidence="1">Belongs to the iron-containing alcohol dehydrogenase family.</text>
</comment>
<evidence type="ECO:0000259" key="3">
    <source>
        <dbReference type="Pfam" id="PF00465"/>
    </source>
</evidence>
<dbReference type="FunFam" id="3.40.50.1970:FF:000003">
    <property type="entry name" value="Alcohol dehydrogenase, iron-containing"/>
    <property type="match status" value="1"/>
</dbReference>
<dbReference type="SUPFAM" id="SSF56796">
    <property type="entry name" value="Dehydroquinate synthase-like"/>
    <property type="match status" value="1"/>
</dbReference>
<keyword evidence="6" id="KW-1185">Reference proteome</keyword>
<dbReference type="Gene3D" id="1.20.1090.10">
    <property type="entry name" value="Dehydroquinate synthase-like - alpha domain"/>
    <property type="match status" value="1"/>
</dbReference>
<gene>
    <name evidence="5" type="ORF">FYJ29_02240</name>
</gene>
<reference evidence="5 6" key="1">
    <citation type="submission" date="2019-08" db="EMBL/GenBank/DDBJ databases">
        <title>In-depth cultivation of the pig gut microbiome towards novel bacterial diversity and tailored functional studies.</title>
        <authorList>
            <person name="Wylensek D."/>
            <person name="Hitch T.C.A."/>
            <person name="Clavel T."/>
        </authorList>
    </citation>
    <scope>NUCLEOTIDE SEQUENCE [LARGE SCALE GENOMIC DNA]</scope>
    <source>
        <strain evidence="5 6">Oil-RF-744-WCA-WT-10</strain>
    </source>
</reference>
<dbReference type="Gene3D" id="3.40.50.1970">
    <property type="match status" value="1"/>
</dbReference>
<dbReference type="Pfam" id="PF25137">
    <property type="entry name" value="ADH_Fe_C"/>
    <property type="match status" value="1"/>
</dbReference>
<feature type="domain" description="Fe-containing alcohol dehydrogenase-like C-terminal" evidence="4">
    <location>
        <begin position="192"/>
        <end position="387"/>
    </location>
</feature>
<dbReference type="PANTHER" id="PTHR11496">
    <property type="entry name" value="ALCOHOL DEHYDROGENASE"/>
    <property type="match status" value="1"/>
</dbReference>
<comment type="caution">
    <text evidence="5">The sequence shown here is derived from an EMBL/GenBank/DDBJ whole genome shotgun (WGS) entry which is preliminary data.</text>
</comment>
<protein>
    <submittedName>
        <fullName evidence="5">Iron-containing alcohol dehydrogenase</fullName>
    </submittedName>
</protein>
<dbReference type="InterPro" id="IPR001670">
    <property type="entry name" value="ADH_Fe/GldA"/>
</dbReference>
<dbReference type="AlphaFoldDB" id="A0A6L5XC15"/>
<evidence type="ECO:0000259" key="4">
    <source>
        <dbReference type="Pfam" id="PF25137"/>
    </source>
</evidence>
<feature type="domain" description="Alcohol dehydrogenase iron-type/glycerol dehydrogenase GldA" evidence="3">
    <location>
        <begin position="9"/>
        <end position="181"/>
    </location>
</feature>
<dbReference type="RefSeq" id="WP_154328985.1">
    <property type="nucleotide sequence ID" value="NZ_CP045696.1"/>
</dbReference>
<proteinExistence type="inferred from homology"/>
<evidence type="ECO:0000313" key="6">
    <source>
        <dbReference type="Proteomes" id="UP000483362"/>
    </source>
</evidence>
<dbReference type="EMBL" id="VULT01000003">
    <property type="protein sequence ID" value="MSS16596.1"/>
    <property type="molecule type" value="Genomic_DNA"/>
</dbReference>
<dbReference type="GO" id="GO:0046872">
    <property type="term" value="F:metal ion binding"/>
    <property type="evidence" value="ECO:0007669"/>
    <property type="project" value="InterPro"/>
</dbReference>
<organism evidence="5 6">
    <name type="scientific">Sodaliphilus pleomorphus</name>
    <dbReference type="NCBI Taxonomy" id="2606626"/>
    <lineage>
        <taxon>Bacteria</taxon>
        <taxon>Pseudomonadati</taxon>
        <taxon>Bacteroidota</taxon>
        <taxon>Bacteroidia</taxon>
        <taxon>Bacteroidales</taxon>
        <taxon>Muribaculaceae</taxon>
        <taxon>Sodaliphilus</taxon>
    </lineage>
</organism>
<sequence>MQKFGLYIPTRLVFGAGELKNLSQQPLPGKKALIVISSGTSMKKYGYLDLVQKQLAQAGVESEVFDKILPNPIKSHVEEGAQLCRDSKCDFVVGLGGGSSIDTAKAIAVVVAMGGDLWDYVQGGHGKGKPVTRALPIVAIPTTAGTGTEVDPWGVITNTEVNEKIGFGFEHTFPTLSIVDPELMLTLPPKLTAYQGFDAFFHAAEGYINRTQHTPISDLYALEAVRLLYKYLPVAVADGRDLRARSKVAWASTLAGMVEATSSCTGEHSLEHAMSAFYPKLPHGAGLIAISKAYYKAFKNDAMKRYMKMAEKMTMQKSARPSDFLDALDIMQRECGVDNVKLSDWGITPADFDRFATNATETMGGLFDFDPRFLTREEIIDIYQQSYK</sequence>
<dbReference type="GO" id="GO:0004022">
    <property type="term" value="F:alcohol dehydrogenase (NAD+) activity"/>
    <property type="evidence" value="ECO:0007669"/>
    <property type="project" value="TreeGrafter"/>
</dbReference>
<evidence type="ECO:0000313" key="5">
    <source>
        <dbReference type="EMBL" id="MSS16596.1"/>
    </source>
</evidence>
<evidence type="ECO:0000256" key="2">
    <source>
        <dbReference type="ARBA" id="ARBA00023002"/>
    </source>
</evidence>